<dbReference type="Pfam" id="PF00583">
    <property type="entry name" value="Acetyltransf_1"/>
    <property type="match status" value="1"/>
</dbReference>
<dbReference type="EMBL" id="JBHTJS010000046">
    <property type="protein sequence ID" value="MFD1008915.1"/>
    <property type="molecule type" value="Genomic_DNA"/>
</dbReference>
<dbReference type="PROSITE" id="PS51186">
    <property type="entry name" value="GNAT"/>
    <property type="match status" value="1"/>
</dbReference>
<keyword evidence="4 5" id="KW-0012">Acyltransferase</keyword>
<dbReference type="InterPro" id="IPR043690">
    <property type="entry name" value="RimI"/>
</dbReference>
<dbReference type="PANTHER" id="PTHR43420">
    <property type="entry name" value="ACETYLTRANSFERASE"/>
    <property type="match status" value="1"/>
</dbReference>
<comment type="caution">
    <text evidence="5">Lacks conserved residue(s) required for the propagation of feature annotation.</text>
</comment>
<name>A0ABW3KIA3_9GAMM</name>
<feature type="domain" description="N-acetyltransferase" evidence="6">
    <location>
        <begin position="3"/>
        <end position="159"/>
    </location>
</feature>
<proteinExistence type="inferred from homology"/>
<comment type="caution">
    <text evidence="7">The sequence shown here is derived from an EMBL/GenBank/DDBJ whole genome shotgun (WGS) entry which is preliminary data.</text>
</comment>
<keyword evidence="7" id="KW-0689">Ribosomal protein</keyword>
<dbReference type="SUPFAM" id="SSF55729">
    <property type="entry name" value="Acyl-CoA N-acyltransferases (Nat)"/>
    <property type="match status" value="1"/>
</dbReference>
<feature type="active site" description="Proton acceptor" evidence="5">
    <location>
        <position position="115"/>
    </location>
</feature>
<comment type="catalytic activity">
    <reaction evidence="5">
        <text>N-terminal L-alanyl-[ribosomal protein bS18] + acetyl-CoA = N-terminal N(alpha)-acetyl-L-alanyl-[ribosomal protein bS18] + CoA + H(+)</text>
        <dbReference type="Rhea" id="RHEA:43756"/>
        <dbReference type="Rhea" id="RHEA-COMP:10676"/>
        <dbReference type="Rhea" id="RHEA-COMP:10677"/>
        <dbReference type="ChEBI" id="CHEBI:15378"/>
        <dbReference type="ChEBI" id="CHEBI:57287"/>
        <dbReference type="ChEBI" id="CHEBI:57288"/>
        <dbReference type="ChEBI" id="CHEBI:64718"/>
        <dbReference type="ChEBI" id="CHEBI:83683"/>
        <dbReference type="EC" id="2.3.1.266"/>
    </reaction>
</comment>
<sequence>MSPLFRPLTADDLDTMQLIEQAAHAHPWSRNLLAESFGERYFTGSLWQPLQKAAESVSGGGRLLGYFIADRILDESTLMNICVAPELQGQGFGRLLMSYYLQHCEQFAVSQCWLEVRASNSAAQALYLASGYQENGRRRHYYQSAAGDEDAVLMELKLKNSLVVPILNGTLFQG</sequence>
<dbReference type="NCBIfam" id="TIGR01575">
    <property type="entry name" value="rimI"/>
    <property type="match status" value="1"/>
</dbReference>
<keyword evidence="8" id="KW-1185">Reference proteome</keyword>
<evidence type="ECO:0000256" key="3">
    <source>
        <dbReference type="ARBA" id="ARBA00022679"/>
    </source>
</evidence>
<comment type="function">
    <text evidence="5">Acetylates the N-terminal alanine of ribosomal protein bS18.</text>
</comment>
<reference evidence="8" key="1">
    <citation type="journal article" date="2019" name="Int. J. Syst. Evol. Microbiol.">
        <title>The Global Catalogue of Microorganisms (GCM) 10K type strain sequencing project: providing services to taxonomists for standard genome sequencing and annotation.</title>
        <authorList>
            <consortium name="The Broad Institute Genomics Platform"/>
            <consortium name="The Broad Institute Genome Sequencing Center for Infectious Disease"/>
            <person name="Wu L."/>
            <person name="Ma J."/>
        </authorList>
    </citation>
    <scope>NUCLEOTIDE SEQUENCE [LARGE SCALE GENOMIC DNA]</scope>
    <source>
        <strain evidence="8">CCUG 60525</strain>
    </source>
</reference>
<dbReference type="GO" id="GO:0008999">
    <property type="term" value="F:protein-N-terminal-alanine acetyltransferase activity"/>
    <property type="evidence" value="ECO:0007669"/>
    <property type="project" value="UniProtKB-EC"/>
</dbReference>
<evidence type="ECO:0000259" key="6">
    <source>
        <dbReference type="PROSITE" id="PS51186"/>
    </source>
</evidence>
<dbReference type="InterPro" id="IPR050680">
    <property type="entry name" value="YpeA/RimI_acetyltransf"/>
</dbReference>
<evidence type="ECO:0000313" key="8">
    <source>
        <dbReference type="Proteomes" id="UP001597048"/>
    </source>
</evidence>
<dbReference type="Gene3D" id="3.40.630.30">
    <property type="match status" value="1"/>
</dbReference>
<dbReference type="InterPro" id="IPR016181">
    <property type="entry name" value="Acyl_CoA_acyltransferase"/>
</dbReference>
<keyword evidence="7" id="KW-0687">Ribonucleoprotein</keyword>
<dbReference type="EC" id="2.3.1.266" evidence="5"/>
<dbReference type="InterPro" id="IPR000182">
    <property type="entry name" value="GNAT_dom"/>
</dbReference>
<dbReference type="InterPro" id="IPR006464">
    <property type="entry name" value="AcTrfase_RimI/Ard1"/>
</dbReference>
<dbReference type="CDD" id="cd04301">
    <property type="entry name" value="NAT_SF"/>
    <property type="match status" value="1"/>
</dbReference>
<comment type="subcellular location">
    <subcellularLocation>
        <location evidence="5">Cytoplasm</location>
    </subcellularLocation>
</comment>
<keyword evidence="3 5" id="KW-0808">Transferase</keyword>
<evidence type="ECO:0000256" key="1">
    <source>
        <dbReference type="ARBA" id="ARBA00005395"/>
    </source>
</evidence>
<feature type="binding site" evidence="5">
    <location>
        <position position="120"/>
    </location>
    <ligand>
        <name>acetyl-CoA</name>
        <dbReference type="ChEBI" id="CHEBI:57288"/>
    </ligand>
</feature>
<gene>
    <name evidence="5 7" type="primary">rimI</name>
    <name evidence="7" type="ORF">ACFQ1C_12195</name>
</gene>
<dbReference type="RefSeq" id="WP_379558892.1">
    <property type="nucleotide sequence ID" value="NZ_JBHTJS010000046.1"/>
</dbReference>
<dbReference type="Proteomes" id="UP001597048">
    <property type="component" value="Unassembled WGS sequence"/>
</dbReference>
<organism evidence="7 8">
    <name type="scientific">Oceanisphaera ostreae</name>
    <dbReference type="NCBI Taxonomy" id="914151"/>
    <lineage>
        <taxon>Bacteria</taxon>
        <taxon>Pseudomonadati</taxon>
        <taxon>Pseudomonadota</taxon>
        <taxon>Gammaproteobacteria</taxon>
        <taxon>Aeromonadales</taxon>
        <taxon>Aeromonadaceae</taxon>
        <taxon>Oceanisphaera</taxon>
    </lineage>
</organism>
<evidence type="ECO:0000256" key="2">
    <source>
        <dbReference type="ARBA" id="ARBA00022490"/>
    </source>
</evidence>
<protein>
    <recommendedName>
        <fullName evidence="5">[Ribosomal protein bS18]-alanine N-acetyltransferase</fullName>
        <ecNumber evidence="5">2.3.1.266</ecNumber>
    </recommendedName>
</protein>
<evidence type="ECO:0000256" key="4">
    <source>
        <dbReference type="ARBA" id="ARBA00023315"/>
    </source>
</evidence>
<dbReference type="HAMAP" id="MF_02210">
    <property type="entry name" value="RimI"/>
    <property type="match status" value="1"/>
</dbReference>
<evidence type="ECO:0000256" key="5">
    <source>
        <dbReference type="HAMAP-Rule" id="MF_02210"/>
    </source>
</evidence>
<dbReference type="PANTHER" id="PTHR43420:SF51">
    <property type="entry name" value="PEPTIDYL-LYSINE N-ACETYLTRANSFERASE YIAC"/>
    <property type="match status" value="1"/>
</dbReference>
<feature type="active site" description="Proton donor" evidence="5">
    <location>
        <position position="127"/>
    </location>
</feature>
<dbReference type="GO" id="GO:0005840">
    <property type="term" value="C:ribosome"/>
    <property type="evidence" value="ECO:0007669"/>
    <property type="project" value="UniProtKB-KW"/>
</dbReference>
<keyword evidence="2 5" id="KW-0963">Cytoplasm</keyword>
<evidence type="ECO:0000313" key="7">
    <source>
        <dbReference type="EMBL" id="MFD1008915.1"/>
    </source>
</evidence>
<accession>A0ABW3KIA3</accession>
<comment type="similarity">
    <text evidence="1 5">Belongs to the acetyltransferase family. RimI subfamily.</text>
</comment>